<evidence type="ECO:0000256" key="1">
    <source>
        <dbReference type="SAM" id="MobiDB-lite"/>
    </source>
</evidence>
<gene>
    <name evidence="2" type="ORF">DBV15_06010</name>
</gene>
<organism evidence="2 3">
    <name type="scientific">Temnothorax longispinosus</name>
    <dbReference type="NCBI Taxonomy" id="300112"/>
    <lineage>
        <taxon>Eukaryota</taxon>
        <taxon>Metazoa</taxon>
        <taxon>Ecdysozoa</taxon>
        <taxon>Arthropoda</taxon>
        <taxon>Hexapoda</taxon>
        <taxon>Insecta</taxon>
        <taxon>Pterygota</taxon>
        <taxon>Neoptera</taxon>
        <taxon>Endopterygota</taxon>
        <taxon>Hymenoptera</taxon>
        <taxon>Apocrita</taxon>
        <taxon>Aculeata</taxon>
        <taxon>Formicoidea</taxon>
        <taxon>Formicidae</taxon>
        <taxon>Myrmicinae</taxon>
        <taxon>Temnothorax</taxon>
    </lineage>
</organism>
<dbReference type="Proteomes" id="UP000310200">
    <property type="component" value="Unassembled WGS sequence"/>
</dbReference>
<sequence length="113" mass="12922">MKSKTSASESLIASESRAGIMKDGVDQHKQKPLKKGKDRMLAAARKDKRAYFEDMAAEAEEAANKGDIKICGMWNYKDMVAKGHISNEDLWKATNQKYINNEIRKRKYEWGTH</sequence>
<dbReference type="EMBL" id="QBLH01002242">
    <property type="protein sequence ID" value="TGZ49091.1"/>
    <property type="molecule type" value="Genomic_DNA"/>
</dbReference>
<evidence type="ECO:0000313" key="3">
    <source>
        <dbReference type="Proteomes" id="UP000310200"/>
    </source>
</evidence>
<reference evidence="2 3" key="1">
    <citation type="journal article" date="2019" name="Philos. Trans. R. Soc. Lond., B, Biol. Sci.">
        <title>Ant behaviour and brain gene expression of defending hosts depend on the ecological success of the intruding social parasite.</title>
        <authorList>
            <person name="Kaur R."/>
            <person name="Stoldt M."/>
            <person name="Jongepier E."/>
            <person name="Feldmeyer B."/>
            <person name="Menzel F."/>
            <person name="Bornberg-Bauer E."/>
            <person name="Foitzik S."/>
        </authorList>
    </citation>
    <scope>NUCLEOTIDE SEQUENCE [LARGE SCALE GENOMIC DNA]</scope>
    <source>
        <tissue evidence="2">Whole body</tissue>
    </source>
</reference>
<protein>
    <submittedName>
        <fullName evidence="2">Actin-binding LIM protein 1</fullName>
    </submittedName>
</protein>
<feature type="compositionally biased region" description="Polar residues" evidence="1">
    <location>
        <begin position="1"/>
        <end position="13"/>
    </location>
</feature>
<dbReference type="AlphaFoldDB" id="A0A4S2KHU4"/>
<keyword evidence="3" id="KW-1185">Reference proteome</keyword>
<proteinExistence type="predicted"/>
<evidence type="ECO:0000313" key="2">
    <source>
        <dbReference type="EMBL" id="TGZ49091.1"/>
    </source>
</evidence>
<name>A0A4S2KHU4_9HYME</name>
<accession>A0A4S2KHU4</accession>
<feature type="region of interest" description="Disordered" evidence="1">
    <location>
        <begin position="1"/>
        <end position="40"/>
    </location>
</feature>
<comment type="caution">
    <text evidence="2">The sequence shown here is derived from an EMBL/GenBank/DDBJ whole genome shotgun (WGS) entry which is preliminary data.</text>
</comment>